<dbReference type="PROSITE" id="PS50021">
    <property type="entry name" value="CH"/>
    <property type="match status" value="1"/>
</dbReference>
<evidence type="ECO:0000313" key="4">
    <source>
        <dbReference type="EMBL" id="RLN37177.1"/>
    </source>
</evidence>
<evidence type="ECO:0000313" key="7">
    <source>
        <dbReference type="Proteomes" id="UP000285883"/>
    </source>
</evidence>
<dbReference type="Proteomes" id="UP000785171">
    <property type="component" value="Unassembled WGS sequence"/>
</dbReference>
<dbReference type="Proteomes" id="UP000285624">
    <property type="component" value="Unassembled WGS sequence"/>
</dbReference>
<sequence length="232" mass="27119">MLRWLNEEMKLHRKVEVLERDLSNGYIFAEVLHLKGLEPQFENYEDTSSTAVKIRNMELLEQRFGALGVPFSMSTRRAIMMEDRSVVLQFLLQLKDFLRPRPKGTVNNGKTKVKVLEQSVKARVAAESKVPPRDVEERFGVSMMQKFHPTEIRFDKGFDMAVHLRKFEQAQWTAENKLNDLDHQTRTTKNGESAAGYTAARTHLHEKAQFMRDWDQEHREKWKDTQVSSVNV</sequence>
<dbReference type="InterPro" id="IPR001715">
    <property type="entry name" value="CH_dom"/>
</dbReference>
<dbReference type="Pfam" id="PF06294">
    <property type="entry name" value="CH_2"/>
    <property type="match status" value="1"/>
</dbReference>
<protein>
    <recommendedName>
        <fullName evidence="1">Calponin-homology (CH) domain-containing protein</fullName>
    </recommendedName>
</protein>
<accession>A0A421GVU9</accession>
<evidence type="ECO:0000313" key="5">
    <source>
        <dbReference type="EMBL" id="RLN82662.1"/>
    </source>
</evidence>
<dbReference type="PANTHER" id="PTHR14919">
    <property type="entry name" value="KPL2-RELATED"/>
    <property type="match status" value="1"/>
</dbReference>
<dbReference type="AlphaFoldDB" id="A0A421GVU9"/>
<dbReference type="InterPro" id="IPR010441">
    <property type="entry name" value="CH_2"/>
</dbReference>
<dbReference type="EMBL" id="MAYM02000628">
    <property type="protein sequence ID" value="RLN37177.1"/>
    <property type="molecule type" value="Genomic_DNA"/>
</dbReference>
<keyword evidence="6" id="KW-1185">Reference proteome</keyword>
<dbReference type="GO" id="GO:0005737">
    <property type="term" value="C:cytoplasm"/>
    <property type="evidence" value="ECO:0007669"/>
    <property type="project" value="UniProtKB-ARBA"/>
</dbReference>
<feature type="domain" description="Calponin-homology (CH)" evidence="1">
    <location>
        <begin position="1"/>
        <end position="99"/>
    </location>
</feature>
<reference evidence="6 7" key="2">
    <citation type="submission" date="2018-07" db="EMBL/GenBank/DDBJ databases">
        <title>Genome sequencing of oomycete isolates from Chile give support for New Zealand origin for Phytophthora kernoviae and make available the first Nothophytophthora sp. genome.</title>
        <authorList>
            <person name="Studholme D.J."/>
            <person name="Sanfuentes E."/>
            <person name="Panda P."/>
            <person name="Hill R."/>
            <person name="Sambles C."/>
            <person name="Grant M."/>
            <person name="Williams N.M."/>
            <person name="Mcdougal R.L."/>
        </authorList>
    </citation>
    <scope>NUCLEOTIDE SEQUENCE [LARGE SCALE GENOMIC DNA]</scope>
    <source>
        <strain evidence="4">Chile2</strain>
        <strain evidence="5">Chile4</strain>
    </source>
</reference>
<reference evidence="2" key="3">
    <citation type="submission" date="2020-06" db="EMBL/GenBank/DDBJ databases">
        <authorList>
            <person name="Studholme D.J."/>
        </authorList>
    </citation>
    <scope>NUCLEOTIDE SEQUENCE</scope>
    <source>
        <strain evidence="2">NZFS 2646</strain>
        <strain evidence="3">NZFS 3630</strain>
    </source>
</reference>
<dbReference type="InterPro" id="IPR036872">
    <property type="entry name" value="CH_dom_sf"/>
</dbReference>
<dbReference type="STRING" id="325452.A0A421GVU9"/>
<evidence type="ECO:0000313" key="2">
    <source>
        <dbReference type="EMBL" id="KAG2526601.1"/>
    </source>
</evidence>
<organism evidence="5 6">
    <name type="scientific">Phytophthora kernoviae</name>
    <dbReference type="NCBI Taxonomy" id="325452"/>
    <lineage>
        <taxon>Eukaryota</taxon>
        <taxon>Sar</taxon>
        <taxon>Stramenopiles</taxon>
        <taxon>Oomycota</taxon>
        <taxon>Peronosporomycetes</taxon>
        <taxon>Peronosporales</taxon>
        <taxon>Peronosporaceae</taxon>
        <taxon>Phytophthora</taxon>
    </lineage>
</organism>
<dbReference type="Proteomes" id="UP000792063">
    <property type="component" value="Unassembled WGS sequence"/>
</dbReference>
<gene>
    <name evidence="4" type="ORF">BBI17_004249</name>
    <name evidence="5" type="ORF">BBO99_00002745</name>
    <name evidence="2" type="ORF">JM16_003679</name>
    <name evidence="3" type="ORF">JM18_003254</name>
</gene>
<comment type="caution">
    <text evidence="5">The sequence shown here is derived from an EMBL/GenBank/DDBJ whole genome shotgun (WGS) entry which is preliminary data.</text>
</comment>
<dbReference type="EMBL" id="JPWU03000065">
    <property type="protein sequence ID" value="KAG2528179.1"/>
    <property type="molecule type" value="Genomic_DNA"/>
</dbReference>
<reference evidence="2" key="1">
    <citation type="journal article" date="2015" name="Genom Data">
        <title>Genome sequences of six Phytophthora species associated with forests in New Zealand.</title>
        <authorList>
            <person name="Studholme D.J."/>
            <person name="McDougal R.L."/>
            <person name="Sambles C."/>
            <person name="Hansen E."/>
            <person name="Hardy G."/>
            <person name="Grant M."/>
            <person name="Ganley R.J."/>
            <person name="Williams N.M."/>
        </authorList>
    </citation>
    <scope>NUCLEOTIDE SEQUENCE</scope>
    <source>
        <strain evidence="2">NZFS 2646</strain>
        <strain evidence="3">NZFS 3630</strain>
    </source>
</reference>
<dbReference type="InterPro" id="IPR052634">
    <property type="entry name" value="Sperm_flagellar-bone_growth"/>
</dbReference>
<evidence type="ECO:0000313" key="3">
    <source>
        <dbReference type="EMBL" id="KAG2528179.1"/>
    </source>
</evidence>
<dbReference type="EMBL" id="JPWV03000070">
    <property type="protein sequence ID" value="KAG2526601.1"/>
    <property type="molecule type" value="Genomic_DNA"/>
</dbReference>
<dbReference type="Proteomes" id="UP000285883">
    <property type="component" value="Unassembled WGS sequence"/>
</dbReference>
<dbReference type="EMBL" id="MBDN02000048">
    <property type="protein sequence ID" value="RLN82662.1"/>
    <property type="molecule type" value="Genomic_DNA"/>
</dbReference>
<proteinExistence type="predicted"/>
<dbReference type="PANTHER" id="PTHR14919:SF0">
    <property type="entry name" value="SPERM FLAGELLAR PROTEIN 2"/>
    <property type="match status" value="1"/>
</dbReference>
<name>A0A421GVU9_9STRA</name>
<evidence type="ECO:0000259" key="1">
    <source>
        <dbReference type="PROSITE" id="PS50021"/>
    </source>
</evidence>
<dbReference type="Gene3D" id="1.10.418.10">
    <property type="entry name" value="Calponin-like domain"/>
    <property type="match status" value="1"/>
</dbReference>
<evidence type="ECO:0000313" key="6">
    <source>
        <dbReference type="Proteomes" id="UP000285624"/>
    </source>
</evidence>